<evidence type="ECO:0000313" key="2">
    <source>
        <dbReference type="Proteomes" id="UP001151760"/>
    </source>
</evidence>
<dbReference type="Proteomes" id="UP001151760">
    <property type="component" value="Unassembled WGS sequence"/>
</dbReference>
<protein>
    <submittedName>
        <fullName evidence="1">Uncharacterized protein</fullName>
    </submittedName>
</protein>
<reference evidence="1" key="1">
    <citation type="journal article" date="2022" name="Int. J. Mol. Sci.">
        <title>Draft Genome of Tanacetum Coccineum: Genomic Comparison of Closely Related Tanacetum-Family Plants.</title>
        <authorList>
            <person name="Yamashiro T."/>
            <person name="Shiraishi A."/>
            <person name="Nakayama K."/>
            <person name="Satake H."/>
        </authorList>
    </citation>
    <scope>NUCLEOTIDE SEQUENCE</scope>
</reference>
<comment type="caution">
    <text evidence="1">The sequence shown here is derived from an EMBL/GenBank/DDBJ whole genome shotgun (WGS) entry which is preliminary data.</text>
</comment>
<dbReference type="EMBL" id="BQNB010010484">
    <property type="protein sequence ID" value="GJS77906.1"/>
    <property type="molecule type" value="Genomic_DNA"/>
</dbReference>
<sequence length="210" mass="24148">MEDDSLTDIILDDVYNTFYRDDEEEETEVSKKVRIWHVDKEKGKEAKHDHLKVNKGDKGKGKVHDIQNILEKLEVDLARALKAKQAEHDMGKGKHLDDVDLDDHDDDLDAYDIDLDDLDSLDLENRIKKLEEDFGSDEDDFTDEGLFGDEDVVLFNDVKYPLTDVEIRMFKERPTTSRASTASTSTRSRAPMLPLLMHKMLLLQLKEGGK</sequence>
<evidence type="ECO:0000313" key="1">
    <source>
        <dbReference type="EMBL" id="GJS77906.1"/>
    </source>
</evidence>
<organism evidence="1 2">
    <name type="scientific">Tanacetum coccineum</name>
    <dbReference type="NCBI Taxonomy" id="301880"/>
    <lineage>
        <taxon>Eukaryota</taxon>
        <taxon>Viridiplantae</taxon>
        <taxon>Streptophyta</taxon>
        <taxon>Embryophyta</taxon>
        <taxon>Tracheophyta</taxon>
        <taxon>Spermatophyta</taxon>
        <taxon>Magnoliopsida</taxon>
        <taxon>eudicotyledons</taxon>
        <taxon>Gunneridae</taxon>
        <taxon>Pentapetalae</taxon>
        <taxon>asterids</taxon>
        <taxon>campanulids</taxon>
        <taxon>Asterales</taxon>
        <taxon>Asteraceae</taxon>
        <taxon>Asteroideae</taxon>
        <taxon>Anthemideae</taxon>
        <taxon>Anthemidinae</taxon>
        <taxon>Tanacetum</taxon>
    </lineage>
</organism>
<gene>
    <name evidence="1" type="ORF">Tco_0727787</name>
</gene>
<accession>A0ABQ4YKD9</accession>
<proteinExistence type="predicted"/>
<reference evidence="1" key="2">
    <citation type="submission" date="2022-01" db="EMBL/GenBank/DDBJ databases">
        <authorList>
            <person name="Yamashiro T."/>
            <person name="Shiraishi A."/>
            <person name="Satake H."/>
            <person name="Nakayama K."/>
        </authorList>
    </citation>
    <scope>NUCLEOTIDE SEQUENCE</scope>
</reference>
<name>A0ABQ4YKD9_9ASTR</name>
<keyword evidence="2" id="KW-1185">Reference proteome</keyword>